<dbReference type="CDD" id="cd07995">
    <property type="entry name" value="TPK"/>
    <property type="match status" value="1"/>
</dbReference>
<dbReference type="EMBL" id="DXGH01000073">
    <property type="protein sequence ID" value="HIW82601.1"/>
    <property type="molecule type" value="Genomic_DNA"/>
</dbReference>
<gene>
    <name evidence="7" type="ORF">H9742_13950</name>
</gene>
<dbReference type="GO" id="GO:0005524">
    <property type="term" value="F:ATP binding"/>
    <property type="evidence" value="ECO:0007669"/>
    <property type="project" value="UniProtKB-KW"/>
</dbReference>
<accession>A0A9D1R9R6</accession>
<dbReference type="NCBIfam" id="TIGR01378">
    <property type="entry name" value="thi_PPkinase"/>
    <property type="match status" value="1"/>
</dbReference>
<dbReference type="AlphaFoldDB" id="A0A9D1R9R6"/>
<dbReference type="Pfam" id="PF04263">
    <property type="entry name" value="TPK_catalytic"/>
    <property type="match status" value="1"/>
</dbReference>
<keyword evidence="4" id="KW-0067">ATP-binding</keyword>
<dbReference type="InterPro" id="IPR006282">
    <property type="entry name" value="Thi_PPkinase"/>
</dbReference>
<dbReference type="Gene3D" id="3.40.50.10240">
    <property type="entry name" value="Thiamin pyrophosphokinase, catalytic domain"/>
    <property type="match status" value="1"/>
</dbReference>
<dbReference type="EC" id="2.7.6.2" evidence="5"/>
<evidence type="ECO:0000259" key="6">
    <source>
        <dbReference type="SMART" id="SM00983"/>
    </source>
</evidence>
<proteinExistence type="predicted"/>
<protein>
    <recommendedName>
        <fullName evidence="5">Thiamine diphosphokinase</fullName>
        <ecNumber evidence="5">2.7.6.2</ecNumber>
    </recommendedName>
</protein>
<dbReference type="InterPro" id="IPR007371">
    <property type="entry name" value="TPK_catalytic"/>
</dbReference>
<reference evidence="7" key="2">
    <citation type="submission" date="2021-04" db="EMBL/GenBank/DDBJ databases">
        <authorList>
            <person name="Gilroy R."/>
        </authorList>
    </citation>
    <scope>NUCLEOTIDE SEQUENCE</scope>
    <source>
        <strain evidence="7">CHK195-6426</strain>
    </source>
</reference>
<keyword evidence="3" id="KW-0418">Kinase</keyword>
<dbReference type="PANTHER" id="PTHR41299:SF1">
    <property type="entry name" value="THIAMINE PYROPHOSPHOKINASE"/>
    <property type="match status" value="1"/>
</dbReference>
<evidence type="ECO:0000256" key="2">
    <source>
        <dbReference type="ARBA" id="ARBA00022741"/>
    </source>
</evidence>
<dbReference type="PANTHER" id="PTHR41299">
    <property type="entry name" value="THIAMINE PYROPHOSPHOKINASE"/>
    <property type="match status" value="1"/>
</dbReference>
<evidence type="ECO:0000313" key="7">
    <source>
        <dbReference type="EMBL" id="HIW82601.1"/>
    </source>
</evidence>
<sequence>MVSGKGKCIVIGAGELSVSEVLTEEEDYVIAVDGGFSYCSQLKLKPDLIIGDFDSVSEKKREAIEKLKEQMPHRIITLPPEKDDTDMLAALKHGLSLGYADFRIYAGCGGRLDHTLANFQCLLYLKNHNAAGYLVDGDAVIFVLQNETMEFKGNMEGILSLFSMGKEAKGVTLRGMKYPLADYTMRNDFPIGISNEFTGQPASVSVRDGALLCIFSYKANCAI</sequence>
<organism evidence="7 8">
    <name type="scientific">Candidatus Acetatifactor stercoripullorum</name>
    <dbReference type="NCBI Taxonomy" id="2838414"/>
    <lineage>
        <taxon>Bacteria</taxon>
        <taxon>Bacillati</taxon>
        <taxon>Bacillota</taxon>
        <taxon>Clostridia</taxon>
        <taxon>Lachnospirales</taxon>
        <taxon>Lachnospiraceae</taxon>
        <taxon>Acetatifactor</taxon>
    </lineage>
</organism>
<dbReference type="Proteomes" id="UP000824265">
    <property type="component" value="Unassembled WGS sequence"/>
</dbReference>
<evidence type="ECO:0000256" key="4">
    <source>
        <dbReference type="ARBA" id="ARBA00022840"/>
    </source>
</evidence>
<dbReference type="GO" id="GO:0016301">
    <property type="term" value="F:kinase activity"/>
    <property type="evidence" value="ECO:0007669"/>
    <property type="project" value="UniProtKB-KW"/>
</dbReference>
<dbReference type="Pfam" id="PF04265">
    <property type="entry name" value="TPK_B1_binding"/>
    <property type="match status" value="1"/>
</dbReference>
<dbReference type="GO" id="GO:0004788">
    <property type="term" value="F:thiamine diphosphokinase activity"/>
    <property type="evidence" value="ECO:0007669"/>
    <property type="project" value="UniProtKB-UniRule"/>
</dbReference>
<dbReference type="InterPro" id="IPR036759">
    <property type="entry name" value="TPK_catalytic_sf"/>
</dbReference>
<name>A0A9D1R9R6_9FIRM</name>
<feature type="domain" description="Thiamin pyrophosphokinase thiamin-binding" evidence="6">
    <location>
        <begin position="137"/>
        <end position="212"/>
    </location>
</feature>
<dbReference type="RefSeq" id="WP_318702433.1">
    <property type="nucleotide sequence ID" value="NZ_CALWMU010000033.1"/>
</dbReference>
<dbReference type="GO" id="GO:0030975">
    <property type="term" value="F:thiamine binding"/>
    <property type="evidence" value="ECO:0007669"/>
    <property type="project" value="InterPro"/>
</dbReference>
<dbReference type="SUPFAM" id="SSF63862">
    <property type="entry name" value="Thiamin pyrophosphokinase, substrate-binding domain"/>
    <property type="match status" value="1"/>
</dbReference>
<dbReference type="GO" id="GO:0009229">
    <property type="term" value="P:thiamine diphosphate biosynthetic process"/>
    <property type="evidence" value="ECO:0007669"/>
    <property type="project" value="InterPro"/>
</dbReference>
<dbReference type="SMART" id="SM00983">
    <property type="entry name" value="TPK_B1_binding"/>
    <property type="match status" value="1"/>
</dbReference>
<evidence type="ECO:0000256" key="3">
    <source>
        <dbReference type="ARBA" id="ARBA00022777"/>
    </source>
</evidence>
<dbReference type="GO" id="GO:0006772">
    <property type="term" value="P:thiamine metabolic process"/>
    <property type="evidence" value="ECO:0007669"/>
    <property type="project" value="UniProtKB-UniRule"/>
</dbReference>
<dbReference type="InterPro" id="IPR007373">
    <property type="entry name" value="Thiamin_PyroPKinase_B1-bd"/>
</dbReference>
<keyword evidence="1 7" id="KW-0808">Transferase</keyword>
<evidence type="ECO:0000313" key="8">
    <source>
        <dbReference type="Proteomes" id="UP000824265"/>
    </source>
</evidence>
<comment type="caution">
    <text evidence="7">The sequence shown here is derived from an EMBL/GenBank/DDBJ whole genome shotgun (WGS) entry which is preliminary data.</text>
</comment>
<keyword evidence="2" id="KW-0547">Nucleotide-binding</keyword>
<dbReference type="SUPFAM" id="SSF63999">
    <property type="entry name" value="Thiamin pyrophosphokinase, catalytic domain"/>
    <property type="match status" value="1"/>
</dbReference>
<reference evidence="7" key="1">
    <citation type="journal article" date="2021" name="PeerJ">
        <title>Extensive microbial diversity within the chicken gut microbiome revealed by metagenomics and culture.</title>
        <authorList>
            <person name="Gilroy R."/>
            <person name="Ravi A."/>
            <person name="Getino M."/>
            <person name="Pursley I."/>
            <person name="Horton D.L."/>
            <person name="Alikhan N.F."/>
            <person name="Baker D."/>
            <person name="Gharbi K."/>
            <person name="Hall N."/>
            <person name="Watson M."/>
            <person name="Adriaenssens E.M."/>
            <person name="Foster-Nyarko E."/>
            <person name="Jarju S."/>
            <person name="Secka A."/>
            <person name="Antonio M."/>
            <person name="Oren A."/>
            <person name="Chaudhuri R.R."/>
            <person name="La Ragione R."/>
            <person name="Hildebrand F."/>
            <person name="Pallen M.J."/>
        </authorList>
    </citation>
    <scope>NUCLEOTIDE SEQUENCE</scope>
    <source>
        <strain evidence="7">CHK195-6426</strain>
    </source>
</reference>
<dbReference type="InterPro" id="IPR036371">
    <property type="entry name" value="TPK_B1-bd_sf"/>
</dbReference>
<evidence type="ECO:0000256" key="5">
    <source>
        <dbReference type="NCBIfam" id="TIGR01378"/>
    </source>
</evidence>
<dbReference type="InterPro" id="IPR053149">
    <property type="entry name" value="TPK"/>
</dbReference>
<evidence type="ECO:0000256" key="1">
    <source>
        <dbReference type="ARBA" id="ARBA00022679"/>
    </source>
</evidence>